<feature type="region of interest" description="Disordered" evidence="1">
    <location>
        <begin position="102"/>
        <end position="123"/>
    </location>
</feature>
<dbReference type="AlphaFoldDB" id="A0A7S3PB50"/>
<reference evidence="2" key="1">
    <citation type="submission" date="2021-01" db="EMBL/GenBank/DDBJ databases">
        <authorList>
            <person name="Corre E."/>
            <person name="Pelletier E."/>
            <person name="Niang G."/>
            <person name="Scheremetjew M."/>
            <person name="Finn R."/>
            <person name="Kale V."/>
            <person name="Holt S."/>
            <person name="Cochrane G."/>
            <person name="Meng A."/>
            <person name="Brown T."/>
            <person name="Cohen L."/>
        </authorList>
    </citation>
    <scope>NUCLEOTIDE SEQUENCE</scope>
    <source>
        <strain evidence="2">CCMP127</strain>
    </source>
</reference>
<organism evidence="2">
    <name type="scientific">Amphora coffeiformis</name>
    <dbReference type="NCBI Taxonomy" id="265554"/>
    <lineage>
        <taxon>Eukaryota</taxon>
        <taxon>Sar</taxon>
        <taxon>Stramenopiles</taxon>
        <taxon>Ochrophyta</taxon>
        <taxon>Bacillariophyta</taxon>
        <taxon>Bacillariophyceae</taxon>
        <taxon>Bacillariophycidae</taxon>
        <taxon>Thalassiophysales</taxon>
        <taxon>Catenulaceae</taxon>
        <taxon>Amphora</taxon>
    </lineage>
</organism>
<protein>
    <submittedName>
        <fullName evidence="2">Uncharacterized protein</fullName>
    </submittedName>
</protein>
<gene>
    <name evidence="2" type="ORF">ACOF00016_LOCUS16582</name>
</gene>
<accession>A0A7S3PB50</accession>
<sequence length="123" mass="14267">MVAQETRTTHHGALLDEALLHLIERSCSSGLVMIRSVVQKKYELEKETDRMMQEIEERMGLHTSELYQAKIQAERIKRLLQNGKLQNEIMLRLMDAELAADMDTESESDDEFFEFNSDDEDSS</sequence>
<evidence type="ECO:0000256" key="1">
    <source>
        <dbReference type="SAM" id="MobiDB-lite"/>
    </source>
</evidence>
<dbReference type="EMBL" id="HBIM01022301">
    <property type="protein sequence ID" value="CAE0419777.1"/>
    <property type="molecule type" value="Transcribed_RNA"/>
</dbReference>
<proteinExistence type="predicted"/>
<evidence type="ECO:0000313" key="2">
    <source>
        <dbReference type="EMBL" id="CAE0419777.1"/>
    </source>
</evidence>
<name>A0A7S3PB50_9STRA</name>